<dbReference type="EMBL" id="CP035037">
    <property type="protein sequence ID" value="QAB17521.1"/>
    <property type="molecule type" value="Genomic_DNA"/>
</dbReference>
<evidence type="ECO:0000313" key="2">
    <source>
        <dbReference type="Proteomes" id="UP000285768"/>
    </source>
</evidence>
<protein>
    <recommendedName>
        <fullName evidence="3">DUF3263 domain-containing protein</fullName>
    </recommendedName>
</protein>
<sequence>MARRGLSATSSSSQRSATQTEFDCISSVVARHPSWHRRDFSSVMQMVATRYDLITEPELVHEARRVLTESVQK</sequence>
<reference evidence="1 2" key="1">
    <citation type="submission" date="2019-01" db="EMBL/GenBank/DDBJ databases">
        <title>Leucobacter muris sp. nov. isolated from the nose of a laboratory mouse.</title>
        <authorList>
            <person name="Benga L."/>
            <person name="Sproeer C."/>
            <person name="Schumann P."/>
            <person name="Verbarg S."/>
            <person name="Bunk B."/>
            <person name="Engelhardt E."/>
            <person name="Benten P.M."/>
            <person name="Sager M."/>
        </authorList>
    </citation>
    <scope>NUCLEOTIDE SEQUENCE [LARGE SCALE GENOMIC DNA]</scope>
    <source>
        <strain evidence="1 2">DSM 101948</strain>
    </source>
</reference>
<gene>
    <name evidence="1" type="ORF">Leucomu_05920</name>
</gene>
<name>A0ABX5QEX4_9MICO</name>
<evidence type="ECO:0000313" key="1">
    <source>
        <dbReference type="EMBL" id="QAB17521.1"/>
    </source>
</evidence>
<proteinExistence type="predicted"/>
<evidence type="ECO:0008006" key="3">
    <source>
        <dbReference type="Google" id="ProtNLM"/>
    </source>
</evidence>
<organism evidence="1 2">
    <name type="scientific">Leucobacter muris</name>
    <dbReference type="NCBI Taxonomy" id="1935379"/>
    <lineage>
        <taxon>Bacteria</taxon>
        <taxon>Bacillati</taxon>
        <taxon>Actinomycetota</taxon>
        <taxon>Actinomycetes</taxon>
        <taxon>Micrococcales</taxon>
        <taxon>Microbacteriaceae</taxon>
        <taxon>Leucobacter</taxon>
    </lineage>
</organism>
<dbReference type="Proteomes" id="UP000285768">
    <property type="component" value="Chromosome"/>
</dbReference>
<accession>A0ABX5QEX4</accession>
<keyword evidence="2" id="KW-1185">Reference proteome</keyword>